<name>A0AAV9MK85_9SOLN</name>
<proteinExistence type="predicted"/>
<gene>
    <name evidence="1" type="ORF">R3W88_002143</name>
</gene>
<dbReference type="InterPro" id="IPR008528">
    <property type="entry name" value="unc-13_homologue"/>
</dbReference>
<sequence length="499" mass="57123">MYNLHNFLYNNPLLCSYSKVPLLYRLARKLNQEGGNSPGAVSLDDVDLDQVSLDFFLNCARKGELLELSEAIRDYHDNTLFPHILLFVNVPVPEVYLLQHRIIPYGRLPVPISTSPILRTLSMSESIDTEPFEELSSLSKSQSLSSTQQQELTVDNIEDFDDDDDLDEVDSRRYSRRVLNDAADLVLGLPSFATAIGDHDLHETAYEILLAAAGPSGFLEAMDVRTRLGLLNAMVGKVGKRMDTILIPHMFLFLLLQQRCKGQCLKSLREIAMPLAERPVRGDLTGEVCHWADGYHLNVKLYENLLLSVFDVLDEGKLTEEVKEILELLKSTWRNLGITETIHYTCYAWVLFRQLKKIPLKEQMELQERMHLKSLRSRVEMEKGFQELTFLLSFLLPISKWADKQLGDYHLDYAEEVSCPGFVWISWLLLESELVWKRSLSPLLVLSPFAARNKVNNLSSFLSTLNSLCWSGVFFFCGFEMSLRDVFSLSYPLHLIFLK</sequence>
<comment type="caution">
    <text evidence="1">The sequence shown here is derived from an EMBL/GenBank/DDBJ whole genome shotgun (WGS) entry which is preliminary data.</text>
</comment>
<dbReference type="AlphaFoldDB" id="A0AAV9MK85"/>
<reference evidence="1 2" key="1">
    <citation type="submission" date="2023-10" db="EMBL/GenBank/DDBJ databases">
        <title>Genome-Wide Identification Analysis in wild type Solanum Pinnatisectum Reveals Some Genes Defensing Phytophthora Infestans.</title>
        <authorList>
            <person name="Sun C."/>
        </authorList>
    </citation>
    <scope>NUCLEOTIDE SEQUENCE [LARGE SCALE GENOMIC DNA]</scope>
    <source>
        <strain evidence="1">LQN</strain>
        <tissue evidence="1">Leaf</tissue>
    </source>
</reference>
<evidence type="ECO:0000313" key="1">
    <source>
        <dbReference type="EMBL" id="KAK4738446.1"/>
    </source>
</evidence>
<accession>A0AAV9MK85</accession>
<dbReference type="PANTHER" id="PTHR31280:SF2">
    <property type="entry name" value="PROTEIN UNC-13 HOMOLOG"/>
    <property type="match status" value="1"/>
</dbReference>
<dbReference type="Proteomes" id="UP001311915">
    <property type="component" value="Unassembled WGS sequence"/>
</dbReference>
<dbReference type="PANTHER" id="PTHR31280">
    <property type="entry name" value="PROTEIN UNC-13 HOMOLOG"/>
    <property type="match status" value="1"/>
</dbReference>
<evidence type="ECO:0000313" key="2">
    <source>
        <dbReference type="Proteomes" id="UP001311915"/>
    </source>
</evidence>
<dbReference type="EMBL" id="JAWPEI010000001">
    <property type="protein sequence ID" value="KAK4738446.1"/>
    <property type="molecule type" value="Genomic_DNA"/>
</dbReference>
<keyword evidence="2" id="KW-1185">Reference proteome</keyword>
<organism evidence="1 2">
    <name type="scientific">Solanum pinnatisectum</name>
    <name type="common">tansyleaf nightshade</name>
    <dbReference type="NCBI Taxonomy" id="50273"/>
    <lineage>
        <taxon>Eukaryota</taxon>
        <taxon>Viridiplantae</taxon>
        <taxon>Streptophyta</taxon>
        <taxon>Embryophyta</taxon>
        <taxon>Tracheophyta</taxon>
        <taxon>Spermatophyta</taxon>
        <taxon>Magnoliopsida</taxon>
        <taxon>eudicotyledons</taxon>
        <taxon>Gunneridae</taxon>
        <taxon>Pentapetalae</taxon>
        <taxon>asterids</taxon>
        <taxon>lamiids</taxon>
        <taxon>Solanales</taxon>
        <taxon>Solanaceae</taxon>
        <taxon>Solanoideae</taxon>
        <taxon>Solaneae</taxon>
        <taxon>Solanum</taxon>
    </lineage>
</organism>
<protein>
    <submittedName>
        <fullName evidence="1">Uncharacterized protein</fullName>
    </submittedName>
</protein>